<dbReference type="EMBL" id="PEXW01000008">
    <property type="protein sequence ID" value="PIS41008.1"/>
    <property type="molecule type" value="Genomic_DNA"/>
</dbReference>
<sequence length="174" mass="20294">MLQEIFAWLMLFLKWEVSVGAWKAIGRPYWYVVAACFIHGFFFIGTIWGLFSGIIRLIRWLARKVRNFFRKRKLWPRCFPRGPWNGKTNGKPKKTSSLQAKAHNFATWLANNRFGVTMCYLLIYAISAMPVLPLTEYVAIIFGKLTKTKGAFWIIMAGILTKILITTWAIYYQI</sequence>
<name>A0A2H0YRA4_9BACT</name>
<accession>A0A2H0YRA4</accession>
<comment type="caution">
    <text evidence="2">The sequence shown here is derived from an EMBL/GenBank/DDBJ whole genome shotgun (WGS) entry which is preliminary data.</text>
</comment>
<feature type="transmembrane region" description="Helical" evidence="1">
    <location>
        <begin position="151"/>
        <end position="172"/>
    </location>
</feature>
<feature type="transmembrane region" description="Helical" evidence="1">
    <location>
        <begin position="121"/>
        <end position="145"/>
    </location>
</feature>
<evidence type="ECO:0000313" key="3">
    <source>
        <dbReference type="Proteomes" id="UP000236845"/>
    </source>
</evidence>
<reference evidence="3" key="1">
    <citation type="submission" date="2017-09" db="EMBL/GenBank/DDBJ databases">
        <title>Depth-based differentiation of microbial function through sediment-hosted aquifers and enrichment of novel symbionts in the deep terrestrial subsurface.</title>
        <authorList>
            <person name="Probst A.J."/>
            <person name="Ladd B."/>
            <person name="Jarett J.K."/>
            <person name="Geller-Mcgrath D.E."/>
            <person name="Sieber C.M.K."/>
            <person name="Emerson J.B."/>
            <person name="Anantharaman K."/>
            <person name="Thomas B.C."/>
            <person name="Malmstrom R."/>
            <person name="Stieglmeier M."/>
            <person name="Klingl A."/>
            <person name="Woyke T."/>
            <person name="Ryan C.M."/>
            <person name="Banfield J.F."/>
        </authorList>
    </citation>
    <scope>NUCLEOTIDE SEQUENCE [LARGE SCALE GENOMIC DNA]</scope>
</reference>
<evidence type="ECO:0000313" key="2">
    <source>
        <dbReference type="EMBL" id="PIS41008.1"/>
    </source>
</evidence>
<proteinExistence type="predicted"/>
<organism evidence="2 3">
    <name type="scientific">Candidatus Kerfeldbacteria bacterium CG08_land_8_20_14_0_20_43_14</name>
    <dbReference type="NCBI Taxonomy" id="2014246"/>
    <lineage>
        <taxon>Bacteria</taxon>
        <taxon>Candidatus Kerfeldiibacteriota</taxon>
    </lineage>
</organism>
<evidence type="ECO:0000256" key="1">
    <source>
        <dbReference type="SAM" id="Phobius"/>
    </source>
</evidence>
<keyword evidence="1" id="KW-0472">Membrane</keyword>
<feature type="transmembrane region" description="Helical" evidence="1">
    <location>
        <begin position="31"/>
        <end position="62"/>
    </location>
</feature>
<gene>
    <name evidence="2" type="ORF">COT26_00285</name>
</gene>
<dbReference type="AlphaFoldDB" id="A0A2H0YRA4"/>
<keyword evidence="1" id="KW-1133">Transmembrane helix</keyword>
<protein>
    <submittedName>
        <fullName evidence="2">Uncharacterized protein</fullName>
    </submittedName>
</protein>
<keyword evidence="1" id="KW-0812">Transmembrane</keyword>
<dbReference type="Proteomes" id="UP000236845">
    <property type="component" value="Unassembled WGS sequence"/>
</dbReference>